<dbReference type="Proteomes" id="UP000246702">
    <property type="component" value="Unassembled WGS sequence"/>
</dbReference>
<dbReference type="GeneID" id="37114199"/>
<gene>
    <name evidence="2" type="ORF">BO94DRAFT_536622</name>
</gene>
<name>A0A317WBE7_9EURO</name>
<dbReference type="RefSeq" id="XP_025465926.1">
    <property type="nucleotide sequence ID" value="XM_025612056.1"/>
</dbReference>
<reference evidence="2 3" key="1">
    <citation type="submission" date="2016-12" db="EMBL/GenBank/DDBJ databases">
        <title>The genomes of Aspergillus section Nigri reveals drivers in fungal speciation.</title>
        <authorList>
            <consortium name="DOE Joint Genome Institute"/>
            <person name="Vesth T.C."/>
            <person name="Nybo J."/>
            <person name="Theobald S."/>
            <person name="Brandl J."/>
            <person name="Frisvad J.C."/>
            <person name="Nielsen K.F."/>
            <person name="Lyhne E.K."/>
            <person name="Kogle M.E."/>
            <person name="Kuo A."/>
            <person name="Riley R."/>
            <person name="Clum A."/>
            <person name="Nolan M."/>
            <person name="Lipzen A."/>
            <person name="Salamov A."/>
            <person name="Henrissat B."/>
            <person name="Wiebenga A."/>
            <person name="De Vries R.P."/>
            <person name="Grigoriev I.V."/>
            <person name="Mortensen U.H."/>
            <person name="Andersen M.R."/>
            <person name="Baker S.E."/>
        </authorList>
    </citation>
    <scope>NUCLEOTIDE SEQUENCE [LARGE SCALE GENOMIC DNA]</scope>
    <source>
        <strain evidence="2 3">CBS 115572</strain>
    </source>
</reference>
<feature type="compositionally biased region" description="Basic and acidic residues" evidence="1">
    <location>
        <begin position="98"/>
        <end position="112"/>
    </location>
</feature>
<evidence type="ECO:0000256" key="1">
    <source>
        <dbReference type="SAM" id="MobiDB-lite"/>
    </source>
</evidence>
<feature type="compositionally biased region" description="Basic and acidic residues" evidence="1">
    <location>
        <begin position="74"/>
        <end position="83"/>
    </location>
</feature>
<accession>A0A317WBE7</accession>
<organism evidence="2 3">
    <name type="scientific">Aspergillus sclerotioniger CBS 115572</name>
    <dbReference type="NCBI Taxonomy" id="1450535"/>
    <lineage>
        <taxon>Eukaryota</taxon>
        <taxon>Fungi</taxon>
        <taxon>Dikarya</taxon>
        <taxon>Ascomycota</taxon>
        <taxon>Pezizomycotina</taxon>
        <taxon>Eurotiomycetes</taxon>
        <taxon>Eurotiomycetidae</taxon>
        <taxon>Eurotiales</taxon>
        <taxon>Aspergillaceae</taxon>
        <taxon>Aspergillus</taxon>
        <taxon>Aspergillus subgen. Circumdati</taxon>
    </lineage>
</organism>
<evidence type="ECO:0000313" key="2">
    <source>
        <dbReference type="EMBL" id="PWY83141.1"/>
    </source>
</evidence>
<feature type="region of interest" description="Disordered" evidence="1">
    <location>
        <begin position="43"/>
        <end position="112"/>
    </location>
</feature>
<comment type="caution">
    <text evidence="2">The sequence shown here is derived from an EMBL/GenBank/DDBJ whole genome shotgun (WGS) entry which is preliminary data.</text>
</comment>
<dbReference type="AlphaFoldDB" id="A0A317WBE7"/>
<keyword evidence="3" id="KW-1185">Reference proteome</keyword>
<dbReference type="STRING" id="1450535.A0A317WBE7"/>
<protein>
    <submittedName>
        <fullName evidence="2">Uncharacterized protein</fullName>
    </submittedName>
</protein>
<proteinExistence type="predicted"/>
<sequence>MTSSAILTSTKAKVAIVNDTYIPECLGFREVLDPTRSRFRVKGIPVPSEAKEAPPANDTPSIGSLPIKATGKGKFREIETQRSEDEDTDYLSEPPINELREDSPVAPARNRERDALDDLVEEAKALKNLVGYSTG</sequence>
<evidence type="ECO:0000313" key="3">
    <source>
        <dbReference type="Proteomes" id="UP000246702"/>
    </source>
</evidence>
<dbReference type="EMBL" id="MSFK01000019">
    <property type="protein sequence ID" value="PWY83141.1"/>
    <property type="molecule type" value="Genomic_DNA"/>
</dbReference>